<dbReference type="EMBL" id="JAACJK010000166">
    <property type="protein sequence ID" value="KAF5323609.1"/>
    <property type="molecule type" value="Genomic_DNA"/>
</dbReference>
<gene>
    <name evidence="10" type="ORF">D9611_005573</name>
</gene>
<organism evidence="10 11">
    <name type="scientific">Ephemerocybe angulata</name>
    <dbReference type="NCBI Taxonomy" id="980116"/>
    <lineage>
        <taxon>Eukaryota</taxon>
        <taxon>Fungi</taxon>
        <taxon>Dikarya</taxon>
        <taxon>Basidiomycota</taxon>
        <taxon>Agaricomycotina</taxon>
        <taxon>Agaricomycetes</taxon>
        <taxon>Agaricomycetidae</taxon>
        <taxon>Agaricales</taxon>
        <taxon>Agaricineae</taxon>
        <taxon>Psathyrellaceae</taxon>
        <taxon>Ephemerocybe</taxon>
    </lineage>
</organism>
<dbReference type="SUPFAM" id="SSF52499">
    <property type="entry name" value="Isochorismatase-like hydrolases"/>
    <property type="match status" value="1"/>
</dbReference>
<evidence type="ECO:0000259" key="9">
    <source>
        <dbReference type="Pfam" id="PF00857"/>
    </source>
</evidence>
<evidence type="ECO:0000256" key="7">
    <source>
        <dbReference type="ARBA" id="ARBA00043224"/>
    </source>
</evidence>
<comment type="caution">
    <text evidence="10">The sequence shown here is derived from an EMBL/GenBank/DDBJ whole genome shotgun (WGS) entry which is preliminary data.</text>
</comment>
<evidence type="ECO:0000256" key="8">
    <source>
        <dbReference type="SAM" id="MobiDB-lite"/>
    </source>
</evidence>
<feature type="region of interest" description="Disordered" evidence="8">
    <location>
        <begin position="1"/>
        <end position="22"/>
    </location>
</feature>
<dbReference type="AlphaFoldDB" id="A0A8H5F4Q1"/>
<dbReference type="GO" id="GO:0019363">
    <property type="term" value="P:pyridine nucleotide biosynthetic process"/>
    <property type="evidence" value="ECO:0007669"/>
    <property type="project" value="UniProtKB-KW"/>
</dbReference>
<evidence type="ECO:0000313" key="10">
    <source>
        <dbReference type="EMBL" id="KAF5323609.1"/>
    </source>
</evidence>
<evidence type="ECO:0000313" key="11">
    <source>
        <dbReference type="Proteomes" id="UP000541558"/>
    </source>
</evidence>
<feature type="domain" description="Isochorismatase-like" evidence="9">
    <location>
        <begin position="30"/>
        <end position="232"/>
    </location>
</feature>
<reference evidence="10 11" key="1">
    <citation type="journal article" date="2020" name="ISME J.">
        <title>Uncovering the hidden diversity of litter-decomposition mechanisms in mushroom-forming fungi.</title>
        <authorList>
            <person name="Floudas D."/>
            <person name="Bentzer J."/>
            <person name="Ahren D."/>
            <person name="Johansson T."/>
            <person name="Persson P."/>
            <person name="Tunlid A."/>
        </authorList>
    </citation>
    <scope>NUCLEOTIDE SEQUENCE [LARGE SCALE GENOMIC DNA]</scope>
    <source>
        <strain evidence="10 11">CBS 175.51</strain>
    </source>
</reference>
<evidence type="ECO:0000256" key="3">
    <source>
        <dbReference type="ARBA" id="ARBA00022723"/>
    </source>
</evidence>
<name>A0A8H5F4Q1_9AGAR</name>
<keyword evidence="11" id="KW-1185">Reference proteome</keyword>
<evidence type="ECO:0000256" key="4">
    <source>
        <dbReference type="ARBA" id="ARBA00022801"/>
    </source>
</evidence>
<dbReference type="Pfam" id="PF00857">
    <property type="entry name" value="Isochorismatase"/>
    <property type="match status" value="1"/>
</dbReference>
<evidence type="ECO:0000256" key="2">
    <source>
        <dbReference type="ARBA" id="ARBA00022642"/>
    </source>
</evidence>
<dbReference type="OrthoDB" id="1739143at2759"/>
<accession>A0A8H5F4Q1</accession>
<keyword evidence="2" id="KW-0662">Pyridine nucleotide biosynthesis</keyword>
<dbReference type="PANTHER" id="PTHR11080">
    <property type="entry name" value="PYRAZINAMIDASE/NICOTINAMIDASE"/>
    <property type="match status" value="1"/>
</dbReference>
<protein>
    <recommendedName>
        <fullName evidence="6">nicotinamidase</fullName>
        <ecNumber evidence="6">3.5.1.19</ecNumber>
    </recommendedName>
    <alternativeName>
        <fullName evidence="7">Nicotinamide deamidase</fullName>
    </alternativeName>
</protein>
<dbReference type="Proteomes" id="UP000541558">
    <property type="component" value="Unassembled WGS sequence"/>
</dbReference>
<dbReference type="InterPro" id="IPR052347">
    <property type="entry name" value="Isochorismatase_Nicotinamidase"/>
</dbReference>
<comment type="pathway">
    <text evidence="5">Cofactor biosynthesis; nicotinate biosynthesis; nicotinate from nicotinamide: step 1/1.</text>
</comment>
<evidence type="ECO:0000256" key="5">
    <source>
        <dbReference type="ARBA" id="ARBA00037900"/>
    </source>
</evidence>
<sequence length="239" mass="26773">MADSAQKDVKPAYTPQTEPIPDDGKPFVPALLVIDMQNDFVYGSLAVPGASNIINRVNQLIDLPFTTKVATRDYHPDNHVSFAKTHQQEPFSRIIIYHPDDRDELKGLEQVLWPVHCVANTVGADFVPGLTQTMFEKTIFKGTHRKVESYSAFRDAWARDESELPGHLAEHGITDVFCVGLAGDFCVKYTALDAVDYGYRTWVVVDCVKSISQDEVAWDKLKNAGVHFTTSEFVKKRIA</sequence>
<dbReference type="Gene3D" id="3.40.50.850">
    <property type="entry name" value="Isochorismatase-like"/>
    <property type="match status" value="1"/>
</dbReference>
<dbReference type="GO" id="GO:0008936">
    <property type="term" value="F:nicotinamidase activity"/>
    <property type="evidence" value="ECO:0007669"/>
    <property type="project" value="UniProtKB-EC"/>
</dbReference>
<dbReference type="InterPro" id="IPR000868">
    <property type="entry name" value="Isochorismatase-like_dom"/>
</dbReference>
<dbReference type="PANTHER" id="PTHR11080:SF2">
    <property type="entry name" value="LD05707P"/>
    <property type="match status" value="1"/>
</dbReference>
<dbReference type="EC" id="3.5.1.19" evidence="6"/>
<keyword evidence="3" id="KW-0479">Metal-binding</keyword>
<comment type="similarity">
    <text evidence="1">Belongs to the isochorismatase family.</text>
</comment>
<feature type="compositionally biased region" description="Basic and acidic residues" evidence="8">
    <location>
        <begin position="1"/>
        <end position="10"/>
    </location>
</feature>
<proteinExistence type="inferred from homology"/>
<evidence type="ECO:0000256" key="1">
    <source>
        <dbReference type="ARBA" id="ARBA00006336"/>
    </source>
</evidence>
<dbReference type="GO" id="GO:0046872">
    <property type="term" value="F:metal ion binding"/>
    <property type="evidence" value="ECO:0007669"/>
    <property type="project" value="UniProtKB-KW"/>
</dbReference>
<evidence type="ECO:0000256" key="6">
    <source>
        <dbReference type="ARBA" id="ARBA00039017"/>
    </source>
</evidence>
<dbReference type="InterPro" id="IPR036380">
    <property type="entry name" value="Isochorismatase-like_sf"/>
</dbReference>
<dbReference type="CDD" id="cd01011">
    <property type="entry name" value="nicotinamidase"/>
    <property type="match status" value="1"/>
</dbReference>
<keyword evidence="4" id="KW-0378">Hydrolase</keyword>